<keyword evidence="13" id="KW-1185">Reference proteome</keyword>
<feature type="domain" description="TonB C-terminal" evidence="11">
    <location>
        <begin position="362"/>
        <end position="454"/>
    </location>
</feature>
<dbReference type="Pfam" id="PF13715">
    <property type="entry name" value="CarbopepD_reg_2"/>
    <property type="match status" value="1"/>
</dbReference>
<comment type="subcellular location">
    <subcellularLocation>
        <location evidence="1">Cell inner membrane</location>
        <topology evidence="1">Single-pass membrane protein</topology>
        <orientation evidence="1">Periplasmic side</orientation>
    </subcellularLocation>
</comment>
<dbReference type="NCBIfam" id="TIGR01352">
    <property type="entry name" value="tonB_Cterm"/>
    <property type="match status" value="1"/>
</dbReference>
<dbReference type="SUPFAM" id="SSF49464">
    <property type="entry name" value="Carboxypeptidase regulatory domain-like"/>
    <property type="match status" value="1"/>
</dbReference>
<evidence type="ECO:0000259" key="11">
    <source>
        <dbReference type="PROSITE" id="PS52015"/>
    </source>
</evidence>
<dbReference type="PRINTS" id="PR01374">
    <property type="entry name" value="TONBPROTEIN"/>
</dbReference>
<keyword evidence="6 10" id="KW-0812">Transmembrane</keyword>
<name>A0ABY4JB51_9BACT</name>
<dbReference type="Pfam" id="PF03544">
    <property type="entry name" value="TonB_C"/>
    <property type="match status" value="1"/>
</dbReference>
<dbReference type="Gene3D" id="3.30.1150.10">
    <property type="match status" value="1"/>
</dbReference>
<evidence type="ECO:0000256" key="7">
    <source>
        <dbReference type="ARBA" id="ARBA00022927"/>
    </source>
</evidence>
<dbReference type="EMBL" id="CP095848">
    <property type="protein sequence ID" value="UPL49001.1"/>
    <property type="molecule type" value="Genomic_DNA"/>
</dbReference>
<dbReference type="InterPro" id="IPR041916">
    <property type="entry name" value="Anti_sigma_zinc_sf"/>
</dbReference>
<keyword evidence="9 10" id="KW-0472">Membrane</keyword>
<evidence type="ECO:0000256" key="5">
    <source>
        <dbReference type="ARBA" id="ARBA00022519"/>
    </source>
</evidence>
<keyword evidence="4" id="KW-1003">Cell membrane</keyword>
<accession>A0ABY4JB51</accession>
<dbReference type="InterPro" id="IPR008969">
    <property type="entry name" value="CarboxyPept-like_regulatory"/>
</dbReference>
<dbReference type="PROSITE" id="PS52015">
    <property type="entry name" value="TONB_CTD"/>
    <property type="match status" value="1"/>
</dbReference>
<dbReference type="PANTHER" id="PTHR33446:SF2">
    <property type="entry name" value="PROTEIN TONB"/>
    <property type="match status" value="1"/>
</dbReference>
<evidence type="ECO:0000256" key="9">
    <source>
        <dbReference type="ARBA" id="ARBA00023136"/>
    </source>
</evidence>
<dbReference type="Proteomes" id="UP000829647">
    <property type="component" value="Chromosome"/>
</dbReference>
<evidence type="ECO:0000256" key="2">
    <source>
        <dbReference type="ARBA" id="ARBA00006555"/>
    </source>
</evidence>
<keyword evidence="5" id="KW-0997">Cell inner membrane</keyword>
<evidence type="ECO:0000256" key="6">
    <source>
        <dbReference type="ARBA" id="ARBA00022692"/>
    </source>
</evidence>
<keyword evidence="7" id="KW-0653">Protein transport</keyword>
<dbReference type="InterPro" id="IPR003538">
    <property type="entry name" value="TonB"/>
</dbReference>
<dbReference type="Gene3D" id="1.10.10.1320">
    <property type="entry name" value="Anti-sigma factor, zinc-finger domain"/>
    <property type="match status" value="1"/>
</dbReference>
<dbReference type="Gene3D" id="2.60.40.1120">
    <property type="entry name" value="Carboxypeptidase-like, regulatory domain"/>
    <property type="match status" value="1"/>
</dbReference>
<dbReference type="InterPro" id="IPR027383">
    <property type="entry name" value="Znf_put"/>
</dbReference>
<sequence>MLLPNAASEPTASRHLPLEVLRRYVAGTLEPLEQHRVEAHTSTCPHCADVLEGLALQPAAVTDTSLADLRQRLHARVEELAMGSKPKPPLGWAWQQLAAAAVLLCTIGAALVWLTANRLQNRATIAAKPAAEVIASASTTPAPAPLRTAEPAVSASSAIATVSSVAPASSLRRRQLAARRPSYSARSVLADGPAMGEPMEQVHSGGAPPDAYVVAAMAASADSVQPPVTADVAAASLAVKAKRRVAEGSASAPLLPQNLRTIQGRVTDAVGVPLPGATVLVPGTQQGVVTNFDGSFSLQVPTATEQLTISSIGYTAQTRALRPSDSTLALALSPSSSALSEVVVVRRDAPPAPMSVGAMPAGGYTSLKKYLRDSLDYPEKALEARQEGNVKLRFVVGVDGKVSDIKVVKKLSEECDAEAIRLLQEGPAWFPAIQNGRRTARTVEITVPFKIEQR</sequence>
<evidence type="ECO:0000256" key="4">
    <source>
        <dbReference type="ARBA" id="ARBA00022475"/>
    </source>
</evidence>
<dbReference type="PANTHER" id="PTHR33446">
    <property type="entry name" value="PROTEIN TONB-RELATED"/>
    <property type="match status" value="1"/>
</dbReference>
<proteinExistence type="inferred from homology"/>
<dbReference type="InterPro" id="IPR051045">
    <property type="entry name" value="TonB-dependent_transducer"/>
</dbReference>
<evidence type="ECO:0000256" key="10">
    <source>
        <dbReference type="SAM" id="Phobius"/>
    </source>
</evidence>
<feature type="transmembrane region" description="Helical" evidence="10">
    <location>
        <begin position="92"/>
        <end position="114"/>
    </location>
</feature>
<evidence type="ECO:0000313" key="12">
    <source>
        <dbReference type="EMBL" id="UPL49001.1"/>
    </source>
</evidence>
<reference evidence="12 13" key="1">
    <citation type="submission" date="2022-04" db="EMBL/GenBank/DDBJ databases">
        <title>Hymenobacter sp. isolated from the air.</title>
        <authorList>
            <person name="Won M."/>
            <person name="Lee C.-M."/>
            <person name="Woen H.-Y."/>
            <person name="Kwon S.-W."/>
        </authorList>
    </citation>
    <scope>NUCLEOTIDE SEQUENCE [LARGE SCALE GENOMIC DNA]</scope>
    <source>
        <strain evidence="13">5516 S-25</strain>
    </source>
</reference>
<keyword evidence="3" id="KW-0813">Transport</keyword>
<protein>
    <submittedName>
        <fullName evidence="12">TonB family protein</fullName>
    </submittedName>
</protein>
<dbReference type="InterPro" id="IPR006260">
    <property type="entry name" value="TonB/TolA_C"/>
</dbReference>
<evidence type="ECO:0000256" key="1">
    <source>
        <dbReference type="ARBA" id="ARBA00004383"/>
    </source>
</evidence>
<dbReference type="Pfam" id="PF13490">
    <property type="entry name" value="zf-HC2"/>
    <property type="match status" value="1"/>
</dbReference>
<keyword evidence="8 10" id="KW-1133">Transmembrane helix</keyword>
<gene>
    <name evidence="12" type="ORF">MWH26_17655</name>
</gene>
<evidence type="ECO:0000313" key="13">
    <source>
        <dbReference type="Proteomes" id="UP000829647"/>
    </source>
</evidence>
<organism evidence="12 13">
    <name type="scientific">Hymenobacter sublimis</name>
    <dbReference type="NCBI Taxonomy" id="2933777"/>
    <lineage>
        <taxon>Bacteria</taxon>
        <taxon>Pseudomonadati</taxon>
        <taxon>Bacteroidota</taxon>
        <taxon>Cytophagia</taxon>
        <taxon>Cytophagales</taxon>
        <taxon>Hymenobacteraceae</taxon>
        <taxon>Hymenobacter</taxon>
    </lineage>
</organism>
<comment type="similarity">
    <text evidence="2">Belongs to the TonB family.</text>
</comment>
<evidence type="ECO:0000256" key="3">
    <source>
        <dbReference type="ARBA" id="ARBA00022448"/>
    </source>
</evidence>
<dbReference type="SUPFAM" id="SSF74653">
    <property type="entry name" value="TolA/TonB C-terminal domain"/>
    <property type="match status" value="1"/>
</dbReference>
<evidence type="ECO:0000256" key="8">
    <source>
        <dbReference type="ARBA" id="ARBA00022989"/>
    </source>
</evidence>
<dbReference type="RefSeq" id="WP_247975308.1">
    <property type="nucleotide sequence ID" value="NZ_CP095848.1"/>
</dbReference>
<dbReference type="InterPro" id="IPR037682">
    <property type="entry name" value="TonB_C"/>
</dbReference>